<organism evidence="1 2">
    <name type="scientific">Youngiibacter fragilis 232.1</name>
    <dbReference type="NCBI Taxonomy" id="994573"/>
    <lineage>
        <taxon>Bacteria</taxon>
        <taxon>Bacillati</taxon>
        <taxon>Bacillota</taxon>
        <taxon>Clostridia</taxon>
        <taxon>Eubacteriales</taxon>
        <taxon>Clostridiaceae</taxon>
        <taxon>Youngiibacter</taxon>
    </lineage>
</organism>
<dbReference type="NCBIfam" id="NF040898">
    <property type="entry name" value="CC_mini_metal"/>
    <property type="match status" value="1"/>
</dbReference>
<keyword evidence="2" id="KW-1185">Reference proteome</keyword>
<dbReference type="STRING" id="994573.T472_0213845"/>
<protein>
    <submittedName>
        <fullName evidence="1">Uncharacterized protein</fullName>
    </submittedName>
</protein>
<dbReference type="AlphaFoldDB" id="V7I509"/>
<gene>
    <name evidence="1" type="ORF">T472_0213845</name>
</gene>
<dbReference type="Proteomes" id="UP000017747">
    <property type="component" value="Unassembled WGS sequence"/>
</dbReference>
<dbReference type="EMBL" id="AXUN02000191">
    <property type="protein sequence ID" value="ETA80062.1"/>
    <property type="molecule type" value="Genomic_DNA"/>
</dbReference>
<sequence>MTFISSRSPYSLHNMVILFLSEVIDVKKWFKEFIDRLGKSNEKTFGSGSLKCCDLNKDVKKK</sequence>
<comment type="caution">
    <text evidence="1">The sequence shown here is derived from an EMBL/GenBank/DDBJ whole genome shotgun (WGS) entry which is preliminary data.</text>
</comment>
<reference evidence="1 2" key="1">
    <citation type="journal article" date="2014" name="Genome Announc.">
        <title>Genome Sequence of Youngiibacter fragilis, the Type Strain of the Genus Youngiibacter.</title>
        <authorList>
            <person name="Wawrik C.B."/>
            <person name="Callaghan A.V."/>
            <person name="Stamps B.W."/>
            <person name="Wawrik B."/>
        </authorList>
    </citation>
    <scope>NUCLEOTIDE SEQUENCE [LARGE SCALE GENOMIC DNA]</scope>
    <source>
        <strain evidence="1 2">232.1</strain>
    </source>
</reference>
<evidence type="ECO:0000313" key="2">
    <source>
        <dbReference type="Proteomes" id="UP000017747"/>
    </source>
</evidence>
<accession>V7I509</accession>
<name>V7I509_9CLOT</name>
<evidence type="ECO:0000313" key="1">
    <source>
        <dbReference type="EMBL" id="ETA80062.1"/>
    </source>
</evidence>
<proteinExistence type="predicted"/>